<dbReference type="RefSeq" id="WP_008089436.1">
    <property type="nucleotide sequence ID" value="NZ_AEUX02000006.1"/>
</dbReference>
<sequence length="65" mass="7575">MDEQSALKTENLALKRENARLHKVIDILTKVYIESIHEQSSLAVDRITYYDKGNSTKNNRQNEIQ</sequence>
<name>G5K3S8_9STRE</name>
<keyword evidence="2" id="KW-1185">Reference proteome</keyword>
<proteinExistence type="predicted"/>
<evidence type="ECO:0000313" key="1">
    <source>
        <dbReference type="EMBL" id="EHI69840.1"/>
    </source>
</evidence>
<comment type="caution">
    <text evidence="1">The sequence shown here is derived from an EMBL/GenBank/DDBJ whole genome shotgun (WGS) entry which is preliminary data.</text>
</comment>
<evidence type="ECO:0000313" key="2">
    <source>
        <dbReference type="Proteomes" id="UP000003330"/>
    </source>
</evidence>
<protein>
    <submittedName>
        <fullName evidence="1">Uncharacterized protein</fullName>
    </submittedName>
</protein>
<dbReference type="AlphaFoldDB" id="G5K3S8"/>
<dbReference type="EMBL" id="AEUX02000006">
    <property type="protein sequence ID" value="EHI69840.1"/>
    <property type="molecule type" value="Genomic_DNA"/>
</dbReference>
<dbReference type="Proteomes" id="UP000003330">
    <property type="component" value="Unassembled WGS sequence"/>
</dbReference>
<gene>
    <name evidence="1" type="ORF">STRIC_1449</name>
</gene>
<accession>G5K3S8</accession>
<organism evidence="1 2">
    <name type="scientific">Streptococcus ictaluri 707-05</name>
    <dbReference type="NCBI Taxonomy" id="764299"/>
    <lineage>
        <taxon>Bacteria</taxon>
        <taxon>Bacillati</taxon>
        <taxon>Bacillota</taxon>
        <taxon>Bacilli</taxon>
        <taxon>Lactobacillales</taxon>
        <taxon>Streptococcaceae</taxon>
        <taxon>Streptococcus</taxon>
    </lineage>
</organism>
<reference evidence="1 2" key="1">
    <citation type="journal article" date="2014" name="Int. J. Syst. Evol. Microbiol.">
        <title>Phylogenomics and the dynamic genome evolution of the genus Streptococcus.</title>
        <authorList>
            <consortium name="The Broad Institute Genome Sequencing Platform"/>
            <person name="Richards V.P."/>
            <person name="Palmer S.R."/>
            <person name="Pavinski Bitar P.D."/>
            <person name="Qin X."/>
            <person name="Weinstock G.M."/>
            <person name="Highlander S.K."/>
            <person name="Town C.D."/>
            <person name="Burne R.A."/>
            <person name="Stanhope M.J."/>
        </authorList>
    </citation>
    <scope>NUCLEOTIDE SEQUENCE [LARGE SCALE GENOMIC DNA]</scope>
    <source>
        <strain evidence="1 2">707-05</strain>
    </source>
</reference>